<dbReference type="Proteomes" id="UP001328107">
    <property type="component" value="Unassembled WGS sequence"/>
</dbReference>
<accession>A0AAN5CIB5</accession>
<proteinExistence type="inferred from homology"/>
<dbReference type="InterPro" id="IPR040079">
    <property type="entry name" value="Glutathione_S-Trfase"/>
</dbReference>
<dbReference type="Gene3D" id="1.20.1050.10">
    <property type="match status" value="1"/>
</dbReference>
<dbReference type="SUPFAM" id="SSF52833">
    <property type="entry name" value="Thioredoxin-like"/>
    <property type="match status" value="1"/>
</dbReference>
<name>A0AAN5CIB5_9BILA</name>
<dbReference type="SFLD" id="SFLDG01200">
    <property type="entry name" value="SUF1.1"/>
    <property type="match status" value="1"/>
</dbReference>
<dbReference type="InterPro" id="IPR050931">
    <property type="entry name" value="Mito_Protein_Transport_Metaxin"/>
</dbReference>
<dbReference type="PANTHER" id="PTHR12289">
    <property type="entry name" value="METAXIN RELATED"/>
    <property type="match status" value="1"/>
</dbReference>
<dbReference type="SFLD" id="SFLDG01180">
    <property type="entry name" value="SUF1"/>
    <property type="match status" value="1"/>
</dbReference>
<dbReference type="EMBL" id="BTRK01000004">
    <property type="protein sequence ID" value="GMR44903.1"/>
    <property type="molecule type" value="Genomic_DNA"/>
</dbReference>
<evidence type="ECO:0000313" key="4">
    <source>
        <dbReference type="EMBL" id="GMR44903.1"/>
    </source>
</evidence>
<feature type="domain" description="Metaxin glutathione S-transferase" evidence="2">
    <location>
        <begin position="207"/>
        <end position="251"/>
    </location>
</feature>
<feature type="domain" description="Thioredoxin-like fold" evidence="3">
    <location>
        <begin position="58"/>
        <end position="151"/>
    </location>
</feature>
<organism evidence="4 5">
    <name type="scientific">Pristionchus mayeri</name>
    <dbReference type="NCBI Taxonomy" id="1317129"/>
    <lineage>
        <taxon>Eukaryota</taxon>
        <taxon>Metazoa</taxon>
        <taxon>Ecdysozoa</taxon>
        <taxon>Nematoda</taxon>
        <taxon>Chromadorea</taxon>
        <taxon>Rhabditida</taxon>
        <taxon>Rhabditina</taxon>
        <taxon>Diplogasteromorpha</taxon>
        <taxon>Diplogasteroidea</taxon>
        <taxon>Neodiplogasteridae</taxon>
        <taxon>Pristionchus</taxon>
    </lineage>
</organism>
<evidence type="ECO:0000259" key="3">
    <source>
        <dbReference type="Pfam" id="PF17172"/>
    </source>
</evidence>
<evidence type="ECO:0000259" key="2">
    <source>
        <dbReference type="Pfam" id="PF17171"/>
    </source>
</evidence>
<protein>
    <recommendedName>
        <fullName evidence="6">Glutathione S-transferase</fullName>
    </recommendedName>
</protein>
<dbReference type="InterPro" id="IPR026928">
    <property type="entry name" value="FAX/IsoI-like"/>
</dbReference>
<dbReference type="InterPro" id="IPR033468">
    <property type="entry name" value="Metaxin_GST"/>
</dbReference>
<dbReference type="InterPro" id="IPR036282">
    <property type="entry name" value="Glutathione-S-Trfase_C_sf"/>
</dbReference>
<reference evidence="5" key="1">
    <citation type="submission" date="2022-10" db="EMBL/GenBank/DDBJ databases">
        <title>Genome assembly of Pristionchus species.</title>
        <authorList>
            <person name="Yoshida K."/>
            <person name="Sommer R.J."/>
        </authorList>
    </citation>
    <scope>NUCLEOTIDE SEQUENCE [LARGE SCALE GENOMIC DNA]</scope>
    <source>
        <strain evidence="5">RS5460</strain>
    </source>
</reference>
<feature type="non-terminal residue" evidence="4">
    <location>
        <position position="1"/>
    </location>
</feature>
<dbReference type="Gene3D" id="3.40.30.10">
    <property type="entry name" value="Glutaredoxin"/>
    <property type="match status" value="1"/>
</dbReference>
<sequence>RSILLASALAAFLWYVLPKLLVMIKGKRRITIHEKKWKKDTVYLYQMYGTKSMSSFSPFCIKIEAFLRLHTIPFERRDVLVTKGENGKVPFIELNGEQTADSNIIIAKLAKQFNVQEYENDEDANIDHSIDHSICSMADFRTYNLLVHYKMSCNQKILMRALAAGRVPDVIVDWLAPVVGYLLRSEYHRRINESIGKFTNEQFDELARKDLEVYRGLLGSKRFLFGDRLTTADCTLFGHLAATYYLRQDSLPMHTLASERFEPL</sequence>
<dbReference type="Pfam" id="PF17171">
    <property type="entry name" value="GST_C_6"/>
    <property type="match status" value="1"/>
</dbReference>
<evidence type="ECO:0000256" key="1">
    <source>
        <dbReference type="ARBA" id="ARBA00006475"/>
    </source>
</evidence>
<dbReference type="GO" id="GO:0005737">
    <property type="term" value="C:cytoplasm"/>
    <property type="evidence" value="ECO:0007669"/>
    <property type="project" value="TreeGrafter"/>
</dbReference>
<feature type="non-terminal residue" evidence="4">
    <location>
        <position position="264"/>
    </location>
</feature>
<comment type="similarity">
    <text evidence="1">Belongs to the FAX family.</text>
</comment>
<dbReference type="CDD" id="cd03193">
    <property type="entry name" value="GST_C_Metaxin"/>
    <property type="match status" value="1"/>
</dbReference>
<dbReference type="InterPro" id="IPR036249">
    <property type="entry name" value="Thioredoxin-like_sf"/>
</dbReference>
<dbReference type="SUPFAM" id="SSF47616">
    <property type="entry name" value="GST C-terminal domain-like"/>
    <property type="match status" value="1"/>
</dbReference>
<dbReference type="PANTHER" id="PTHR12289:SF32">
    <property type="entry name" value="GST_C_6 DOMAIN-CONTAINING PROTEIN"/>
    <property type="match status" value="1"/>
</dbReference>
<keyword evidence="5" id="KW-1185">Reference proteome</keyword>
<dbReference type="Pfam" id="PF17172">
    <property type="entry name" value="GST_N_4"/>
    <property type="match status" value="1"/>
</dbReference>
<evidence type="ECO:0008006" key="6">
    <source>
        <dbReference type="Google" id="ProtNLM"/>
    </source>
</evidence>
<dbReference type="AlphaFoldDB" id="A0AAN5CIB5"/>
<dbReference type="InterPro" id="IPR012336">
    <property type="entry name" value="Thioredoxin-like_fold"/>
</dbReference>
<comment type="caution">
    <text evidence="4">The sequence shown here is derived from an EMBL/GenBank/DDBJ whole genome shotgun (WGS) entry which is preliminary data.</text>
</comment>
<gene>
    <name evidence="4" type="ORF">PMAYCL1PPCAC_15098</name>
</gene>
<evidence type="ECO:0000313" key="5">
    <source>
        <dbReference type="Proteomes" id="UP001328107"/>
    </source>
</evidence>
<dbReference type="SFLD" id="SFLDS00019">
    <property type="entry name" value="Glutathione_Transferase_(cytos"/>
    <property type="match status" value="1"/>
</dbReference>